<dbReference type="KEGG" id="cpyr:CYJ47_13035"/>
<dbReference type="EMBL" id="CP136958">
    <property type="protein sequence ID" value="WOT02145.1"/>
    <property type="molecule type" value="Genomic_DNA"/>
</dbReference>
<name>A0AAF0YX50_9CORY</name>
<feature type="domain" description="Htaa" evidence="3">
    <location>
        <begin position="52"/>
        <end position="220"/>
    </location>
</feature>
<dbReference type="InterPro" id="IPR007331">
    <property type="entry name" value="Htaa"/>
</dbReference>
<keyword evidence="1" id="KW-0472">Membrane</keyword>
<evidence type="ECO:0000259" key="3">
    <source>
        <dbReference type="Pfam" id="PF04213"/>
    </source>
</evidence>
<evidence type="ECO:0000256" key="2">
    <source>
        <dbReference type="SAM" id="SignalP"/>
    </source>
</evidence>
<feature type="signal peptide" evidence="2">
    <location>
        <begin position="1"/>
        <end position="29"/>
    </location>
</feature>
<evidence type="ECO:0000313" key="4">
    <source>
        <dbReference type="EMBL" id="WOT02145.1"/>
    </source>
</evidence>
<keyword evidence="2" id="KW-0732">Signal</keyword>
<dbReference type="AlphaFoldDB" id="A0AAF0YX50"/>
<evidence type="ECO:0000256" key="1">
    <source>
        <dbReference type="SAM" id="Phobius"/>
    </source>
</evidence>
<dbReference type="Pfam" id="PF04213">
    <property type="entry name" value="HtaA"/>
    <property type="match status" value="1"/>
</dbReference>
<protein>
    <submittedName>
        <fullName evidence="4">HtaA domain-containing protein</fullName>
    </submittedName>
</protein>
<feature type="transmembrane region" description="Helical" evidence="1">
    <location>
        <begin position="260"/>
        <end position="282"/>
    </location>
</feature>
<evidence type="ECO:0000313" key="5">
    <source>
        <dbReference type="Proteomes" id="UP000234560"/>
    </source>
</evidence>
<reference evidence="4" key="2">
    <citation type="submission" date="2023-10" db="EMBL/GenBank/DDBJ databases">
        <authorList>
            <person name="Choi B."/>
        </authorList>
    </citation>
    <scope>NUCLEOTIDE SEQUENCE</scope>
    <source>
        <strain evidence="4">UMB0763</strain>
    </source>
</reference>
<feature type="chain" id="PRO_5041989493" evidence="2">
    <location>
        <begin position="30"/>
        <end position="303"/>
    </location>
</feature>
<organism evidence="4 5">
    <name type="scientific">Corynebacterium pyruviciproducens</name>
    <dbReference type="NCBI Taxonomy" id="598660"/>
    <lineage>
        <taxon>Bacteria</taxon>
        <taxon>Bacillati</taxon>
        <taxon>Actinomycetota</taxon>
        <taxon>Actinomycetes</taxon>
        <taxon>Mycobacteriales</taxon>
        <taxon>Corynebacteriaceae</taxon>
        <taxon>Corynebacterium</taxon>
    </lineage>
</organism>
<keyword evidence="1" id="KW-0812">Transmembrane</keyword>
<gene>
    <name evidence="4" type="ORF">CYJ47_13035</name>
</gene>
<accession>A0AAF0YX50</accession>
<reference evidence="4" key="1">
    <citation type="submission" date="2017-12" db="EMBL/GenBank/DDBJ databases">
        <authorList>
            <person name="Thomas-White K."/>
            <person name="Wolfe A.J."/>
        </authorList>
    </citation>
    <scope>NUCLEOTIDE SEQUENCE</scope>
    <source>
        <strain evidence="4">UMB0763</strain>
    </source>
</reference>
<keyword evidence="1" id="KW-1133">Transmembrane helix</keyword>
<dbReference type="Proteomes" id="UP000234560">
    <property type="component" value="Chromosome"/>
</dbReference>
<proteinExistence type="predicted"/>
<dbReference type="RefSeq" id="WP_101679081.1">
    <property type="nucleotide sequence ID" value="NZ_CAUPGZ010000020.1"/>
</dbReference>
<sequence>MTTRFLSQSLLAAGVTCALVVGAVAPAGAAEAPTVSTADSGTTASHSNALLGGTFAWPIKSSFISYVRGPLAKGSFSFTDGASFSEEQNQFLFPVDPGATHLDATGNGSVALRGSVHIIGHKNFGGPGKHGLDLTYSNLKITVDGTKATLVGDYVVSGVVGGKEENKIDKTGTQEPLITFSLPSAIAPGHDSNFQDATSYAATGMVKSLQHYEVGEELANSAVDLVLDYDDGKDPAATTPNELTSSAQFSVEMGQDSGKFAGVVIGILAALGFIIAGIAAAVNGAVPGLGEQLQALVDQLPHF</sequence>